<feature type="region of interest" description="Disordered" evidence="1">
    <location>
        <begin position="58"/>
        <end position="80"/>
    </location>
</feature>
<evidence type="ECO:0000313" key="3">
    <source>
        <dbReference type="Proteomes" id="UP000075714"/>
    </source>
</evidence>
<name>A0A150FX67_GONPE</name>
<evidence type="ECO:0000313" key="2">
    <source>
        <dbReference type="EMBL" id="KXZ42196.1"/>
    </source>
</evidence>
<proteinExistence type="predicted"/>
<feature type="compositionally biased region" description="Gly residues" evidence="1">
    <location>
        <begin position="60"/>
        <end position="80"/>
    </location>
</feature>
<organism evidence="2 3">
    <name type="scientific">Gonium pectorale</name>
    <name type="common">Green alga</name>
    <dbReference type="NCBI Taxonomy" id="33097"/>
    <lineage>
        <taxon>Eukaryota</taxon>
        <taxon>Viridiplantae</taxon>
        <taxon>Chlorophyta</taxon>
        <taxon>core chlorophytes</taxon>
        <taxon>Chlorophyceae</taxon>
        <taxon>CS clade</taxon>
        <taxon>Chlamydomonadales</taxon>
        <taxon>Volvocaceae</taxon>
        <taxon>Gonium</taxon>
    </lineage>
</organism>
<keyword evidence="3" id="KW-1185">Reference proteome</keyword>
<sequence>MADLALLDSGGRLRLGRCGVELWFGSDGCSANLHFLMDQLPPSRQSLWDNAVTVRWGPPEAGGGGAGGAAAGAAAAGGEGGDAGGGGLEGVIGVAGAAGAEAGGTGGGAGAAIDGPGGGGAGDPWVSVSLSMPLRNFELLIAGDEG</sequence>
<accession>A0A150FX67</accession>
<dbReference type="OrthoDB" id="552530at2759"/>
<comment type="caution">
    <text evidence="2">The sequence shown here is derived from an EMBL/GenBank/DDBJ whole genome shotgun (WGS) entry which is preliminary data.</text>
</comment>
<evidence type="ECO:0000256" key="1">
    <source>
        <dbReference type="SAM" id="MobiDB-lite"/>
    </source>
</evidence>
<dbReference type="AlphaFoldDB" id="A0A150FX67"/>
<dbReference type="Proteomes" id="UP000075714">
    <property type="component" value="Unassembled WGS sequence"/>
</dbReference>
<gene>
    <name evidence="2" type="ORF">GPECTOR_185g279</name>
</gene>
<protein>
    <submittedName>
        <fullName evidence="2">Uncharacterized protein</fullName>
    </submittedName>
</protein>
<dbReference type="EMBL" id="LSYV01000185">
    <property type="protein sequence ID" value="KXZ42196.1"/>
    <property type="molecule type" value="Genomic_DNA"/>
</dbReference>
<reference evidence="3" key="1">
    <citation type="journal article" date="2016" name="Nat. Commun.">
        <title>The Gonium pectorale genome demonstrates co-option of cell cycle regulation during the evolution of multicellularity.</title>
        <authorList>
            <person name="Hanschen E.R."/>
            <person name="Marriage T.N."/>
            <person name="Ferris P.J."/>
            <person name="Hamaji T."/>
            <person name="Toyoda A."/>
            <person name="Fujiyama A."/>
            <person name="Neme R."/>
            <person name="Noguchi H."/>
            <person name="Minakuchi Y."/>
            <person name="Suzuki M."/>
            <person name="Kawai-Toyooka H."/>
            <person name="Smith D.R."/>
            <person name="Sparks H."/>
            <person name="Anderson J."/>
            <person name="Bakaric R."/>
            <person name="Luria V."/>
            <person name="Karger A."/>
            <person name="Kirschner M.W."/>
            <person name="Durand P.M."/>
            <person name="Michod R.E."/>
            <person name="Nozaki H."/>
            <person name="Olson B.J."/>
        </authorList>
    </citation>
    <scope>NUCLEOTIDE SEQUENCE [LARGE SCALE GENOMIC DNA]</scope>
    <source>
        <strain evidence="3">NIES-2863</strain>
    </source>
</reference>